<dbReference type="RefSeq" id="WP_012833141.1">
    <property type="nucleotide sequence ID" value="NC_013441.1"/>
</dbReference>
<dbReference type="SMART" id="SM00530">
    <property type="entry name" value="HTH_XRE"/>
    <property type="match status" value="1"/>
</dbReference>
<dbReference type="PANTHER" id="PTHR46558:SF4">
    <property type="entry name" value="DNA-BIDING PHAGE PROTEIN"/>
    <property type="match status" value="1"/>
</dbReference>
<evidence type="ECO:0000313" key="4">
    <source>
        <dbReference type="Proteomes" id="UP000001219"/>
    </source>
</evidence>
<dbReference type="GO" id="GO:0003677">
    <property type="term" value="F:DNA binding"/>
    <property type="evidence" value="ECO:0007669"/>
    <property type="project" value="UniProtKB-KW"/>
</dbReference>
<keyword evidence="1" id="KW-0238">DNA-binding</keyword>
<keyword evidence="4" id="KW-1185">Reference proteome</keyword>
<dbReference type="SUPFAM" id="SSF47413">
    <property type="entry name" value="lambda repressor-like DNA-binding domains"/>
    <property type="match status" value="1"/>
</dbReference>
<dbReference type="CDD" id="cd00093">
    <property type="entry name" value="HTH_XRE"/>
    <property type="match status" value="1"/>
</dbReference>
<dbReference type="PROSITE" id="PS50943">
    <property type="entry name" value="HTH_CROC1"/>
    <property type="match status" value="1"/>
</dbReference>
<proteinExistence type="predicted"/>
<evidence type="ECO:0000256" key="1">
    <source>
        <dbReference type="ARBA" id="ARBA00023125"/>
    </source>
</evidence>
<gene>
    <name evidence="3" type="ordered locus">Gbro_1276</name>
</gene>
<dbReference type="Proteomes" id="UP000001219">
    <property type="component" value="Chromosome"/>
</dbReference>
<dbReference type="OrthoDB" id="7428772at2"/>
<dbReference type="Gene3D" id="1.10.260.40">
    <property type="entry name" value="lambda repressor-like DNA-binding domains"/>
    <property type="match status" value="1"/>
</dbReference>
<evidence type="ECO:0000313" key="3">
    <source>
        <dbReference type="EMBL" id="ACY20568.1"/>
    </source>
</evidence>
<evidence type="ECO:0000259" key="2">
    <source>
        <dbReference type="PROSITE" id="PS50943"/>
    </source>
</evidence>
<reference evidence="3 4" key="2">
    <citation type="journal article" date="2010" name="Stand. Genomic Sci.">
        <title>Complete genome sequence of Gordonia bronchialis type strain (3410).</title>
        <authorList>
            <person name="Ivanova N."/>
            <person name="Sikorski J."/>
            <person name="Jando M."/>
            <person name="Lapidus A."/>
            <person name="Nolan M."/>
            <person name="Lucas S."/>
            <person name="Del Rio T.G."/>
            <person name="Tice H."/>
            <person name="Copeland A."/>
            <person name="Cheng J.F."/>
            <person name="Chen F."/>
            <person name="Bruce D."/>
            <person name="Goodwin L."/>
            <person name="Pitluck S."/>
            <person name="Mavromatis K."/>
            <person name="Ovchinnikova G."/>
            <person name="Pati A."/>
            <person name="Chen A."/>
            <person name="Palaniappan K."/>
            <person name="Land M."/>
            <person name="Hauser L."/>
            <person name="Chang Y.J."/>
            <person name="Jeffries C.D."/>
            <person name="Chain P."/>
            <person name="Saunders E."/>
            <person name="Han C."/>
            <person name="Detter J.C."/>
            <person name="Brettin T."/>
            <person name="Rohde M."/>
            <person name="Goker M."/>
            <person name="Bristow J."/>
            <person name="Eisen J.A."/>
            <person name="Markowitz V."/>
            <person name="Hugenholtz P."/>
            <person name="Klenk H.P."/>
            <person name="Kyrpides N.C."/>
        </authorList>
    </citation>
    <scope>NUCLEOTIDE SEQUENCE [LARGE SCALE GENOMIC DNA]</scope>
    <source>
        <strain evidence="4">ATCC 25592 / DSM 43247 / BCRC 13721 / JCM 3198 / KCTC 3076 / NBRC 16047 / NCTC 10667</strain>
    </source>
</reference>
<feature type="domain" description="HTH cro/C1-type" evidence="2">
    <location>
        <begin position="16"/>
        <end position="70"/>
    </location>
</feature>
<dbReference type="STRING" id="526226.Gbro_1276"/>
<accession>D0L5N9</accession>
<name>D0L5N9_GORB4</name>
<organism evidence="3 4">
    <name type="scientific">Gordonia bronchialis (strain ATCC 25592 / DSM 43247 / BCRC 13721 / JCM 3198 / KCTC 3076 / NBRC 16047 / NCTC 10667)</name>
    <name type="common">Rhodococcus bronchialis</name>
    <dbReference type="NCBI Taxonomy" id="526226"/>
    <lineage>
        <taxon>Bacteria</taxon>
        <taxon>Bacillati</taxon>
        <taxon>Actinomycetota</taxon>
        <taxon>Actinomycetes</taxon>
        <taxon>Mycobacteriales</taxon>
        <taxon>Gordoniaceae</taxon>
        <taxon>Gordonia</taxon>
    </lineage>
</organism>
<dbReference type="Pfam" id="PF01381">
    <property type="entry name" value="HTH_3"/>
    <property type="match status" value="1"/>
</dbReference>
<sequence>MSPVRRGEKLPIFNRIAVLRAERRMSRAELAALVGINVQSVGALERGDNYPSLDLAFRICAVFDLPVEAVFSRTEFGAMSAELYRRNTPTADQKIAETIDNGGVR</sequence>
<dbReference type="EMBL" id="CP001802">
    <property type="protein sequence ID" value="ACY20568.1"/>
    <property type="molecule type" value="Genomic_DNA"/>
</dbReference>
<dbReference type="AlphaFoldDB" id="D0L5N9"/>
<reference evidence="4" key="1">
    <citation type="submission" date="2009-10" db="EMBL/GenBank/DDBJ databases">
        <title>The complete chromosome of Gordonia bronchialis DSM 43247.</title>
        <authorList>
            <consortium name="US DOE Joint Genome Institute (JGI-PGF)"/>
            <person name="Lucas S."/>
            <person name="Copeland A."/>
            <person name="Lapidus A."/>
            <person name="Glavina del Rio T."/>
            <person name="Dalin E."/>
            <person name="Tice H."/>
            <person name="Bruce D."/>
            <person name="Goodwin L."/>
            <person name="Pitluck S."/>
            <person name="Kyrpides N."/>
            <person name="Mavromatis K."/>
            <person name="Ivanova N."/>
            <person name="Ovchinnikova G."/>
            <person name="Saunders E."/>
            <person name="Brettin T."/>
            <person name="Detter J.C."/>
            <person name="Han C."/>
            <person name="Larimer F."/>
            <person name="Land M."/>
            <person name="Hauser L."/>
            <person name="Markowitz V."/>
            <person name="Cheng J.-F."/>
            <person name="Hugenholtz P."/>
            <person name="Woyke T."/>
            <person name="Wu D."/>
            <person name="Jando M."/>
            <person name="Schneider S."/>
            <person name="Goeker M."/>
            <person name="Klenk H.-P."/>
            <person name="Eisen J.A."/>
        </authorList>
    </citation>
    <scope>NUCLEOTIDE SEQUENCE [LARGE SCALE GENOMIC DNA]</scope>
    <source>
        <strain evidence="4">ATCC 25592 / DSM 43247 / BCRC 13721 / JCM 3198 / KCTC 3076 / NBRC 16047 / NCTC 10667</strain>
    </source>
</reference>
<protein>
    <submittedName>
        <fullName evidence="3">Helix-turn-helix domain protein</fullName>
    </submittedName>
</protein>
<dbReference type="InterPro" id="IPR010982">
    <property type="entry name" value="Lambda_DNA-bd_dom_sf"/>
</dbReference>
<dbReference type="PANTHER" id="PTHR46558">
    <property type="entry name" value="TRACRIPTIONAL REGULATORY PROTEIN-RELATED-RELATED"/>
    <property type="match status" value="1"/>
</dbReference>
<dbReference type="InterPro" id="IPR001387">
    <property type="entry name" value="Cro/C1-type_HTH"/>
</dbReference>
<dbReference type="HOGENOM" id="CLU_066192_44_0_11"/>
<dbReference type="eggNOG" id="COG1476">
    <property type="taxonomic scope" value="Bacteria"/>
</dbReference>
<dbReference type="KEGG" id="gbr:Gbro_1276"/>